<gene>
    <name evidence="3" type="ORF">FZC85_16710</name>
</gene>
<dbReference type="SUPFAM" id="SSF47413">
    <property type="entry name" value="lambda repressor-like DNA-binding domains"/>
    <property type="match status" value="1"/>
</dbReference>
<keyword evidence="1" id="KW-0802">TPR repeat</keyword>
<evidence type="ECO:0000256" key="1">
    <source>
        <dbReference type="PROSITE-ProRule" id="PRU00339"/>
    </source>
</evidence>
<dbReference type="Pfam" id="PF01381">
    <property type="entry name" value="HTH_3"/>
    <property type="match status" value="1"/>
</dbReference>
<dbReference type="SMART" id="SM00530">
    <property type="entry name" value="HTH_XRE"/>
    <property type="match status" value="1"/>
</dbReference>
<dbReference type="InterPro" id="IPR001387">
    <property type="entry name" value="Cro/C1-type_HTH"/>
</dbReference>
<evidence type="ECO:0000259" key="2">
    <source>
        <dbReference type="PROSITE" id="PS50943"/>
    </source>
</evidence>
<dbReference type="InterPro" id="IPR010982">
    <property type="entry name" value="Lambda_DNA-bd_dom_sf"/>
</dbReference>
<dbReference type="OrthoDB" id="252257at2"/>
<feature type="domain" description="HTH cro/C1-type" evidence="2">
    <location>
        <begin position="20"/>
        <end position="73"/>
    </location>
</feature>
<dbReference type="PROSITE" id="PS50943">
    <property type="entry name" value="HTH_CROC1"/>
    <property type="match status" value="1"/>
</dbReference>
<evidence type="ECO:0000313" key="4">
    <source>
        <dbReference type="Proteomes" id="UP000324269"/>
    </source>
</evidence>
<reference evidence="3 4" key="1">
    <citation type="submission" date="2019-08" db="EMBL/GenBank/DDBJ databases">
        <title>Bacillus genomes from the desert of Cuatro Cienegas, Coahuila.</title>
        <authorList>
            <person name="Olmedo-Alvarez G."/>
        </authorList>
    </citation>
    <scope>NUCLEOTIDE SEQUENCE [LARGE SCALE GENOMIC DNA]</scope>
    <source>
        <strain evidence="3 4">CH87b_3T</strain>
    </source>
</reference>
<dbReference type="CDD" id="cd00093">
    <property type="entry name" value="HTH_XRE"/>
    <property type="match status" value="1"/>
</dbReference>
<organism evidence="3 4">
    <name type="scientific">Rossellomorea aquimaris</name>
    <dbReference type="NCBI Taxonomy" id="189382"/>
    <lineage>
        <taxon>Bacteria</taxon>
        <taxon>Bacillati</taxon>
        <taxon>Bacillota</taxon>
        <taxon>Bacilli</taxon>
        <taxon>Bacillales</taxon>
        <taxon>Bacillaceae</taxon>
        <taxon>Rossellomorea</taxon>
    </lineage>
</organism>
<dbReference type="Pfam" id="PF13424">
    <property type="entry name" value="TPR_12"/>
    <property type="match status" value="1"/>
</dbReference>
<name>A0A5D4TRA7_9BACI</name>
<dbReference type="PROSITE" id="PS50005">
    <property type="entry name" value="TPR"/>
    <property type="match status" value="1"/>
</dbReference>
<dbReference type="AlphaFoldDB" id="A0A5D4TRA7"/>
<dbReference type="SUPFAM" id="SSF48452">
    <property type="entry name" value="TPR-like"/>
    <property type="match status" value="1"/>
</dbReference>
<dbReference type="Gene3D" id="1.25.40.1000">
    <property type="match status" value="1"/>
</dbReference>
<dbReference type="InterPro" id="IPR019734">
    <property type="entry name" value="TPR_rpt"/>
</dbReference>
<sequence length="432" mass="51200">MYNKSKYKGGRVRMSIGRIIYYHRKKQNKTQEQLCQGICSTTHLSKIENSSKEGNLETLEMLCKRLGISIEEETKKTQFLKRQLAQFYEAIERLHRDHAERLYQELGKHKDFLQCTEMVYLYELYMLRYLLFTDNISEFEYVSFELKKNMTKFSTFERFLWEFFQGIYYGRKQQYVKAIGILDSIEDKADLFSEKVTDYYYYKAANHGLLKHFTLSLHYSHKALRIFQNTGNILRILHVKIGLSANLIYINDLERAEIMLETALNDAEMLKDNDTKISALHNLGLLHNRKGRLQESLEFFTQSLNLKKKHTIGYYSSFVEVIQVLLDLEENDRAANLLQDILKDFRDQQSSKYVELMALYLEATKDYKRLTDYLIDYGLPMMIKDNLYKAVSYSERLAEFFNEKGDLASSNKYFQLSNELLRKLIFNHGHPN</sequence>
<protein>
    <submittedName>
        <fullName evidence="3">Helix-turn-helix transcriptional regulator</fullName>
    </submittedName>
</protein>
<dbReference type="GO" id="GO:0003677">
    <property type="term" value="F:DNA binding"/>
    <property type="evidence" value="ECO:0007669"/>
    <property type="project" value="InterPro"/>
</dbReference>
<dbReference type="Proteomes" id="UP000324269">
    <property type="component" value="Unassembled WGS sequence"/>
</dbReference>
<dbReference type="SMART" id="SM00028">
    <property type="entry name" value="TPR"/>
    <property type="match status" value="2"/>
</dbReference>
<accession>A0A5D4TRA7</accession>
<dbReference type="EMBL" id="VTEZ01000005">
    <property type="protein sequence ID" value="TYS83639.1"/>
    <property type="molecule type" value="Genomic_DNA"/>
</dbReference>
<dbReference type="Gene3D" id="1.25.40.10">
    <property type="entry name" value="Tetratricopeptide repeat domain"/>
    <property type="match status" value="1"/>
</dbReference>
<dbReference type="Gene3D" id="1.10.260.40">
    <property type="entry name" value="lambda repressor-like DNA-binding domains"/>
    <property type="match status" value="1"/>
</dbReference>
<dbReference type="InterPro" id="IPR011990">
    <property type="entry name" value="TPR-like_helical_dom_sf"/>
</dbReference>
<comment type="caution">
    <text evidence="3">The sequence shown here is derived from an EMBL/GenBank/DDBJ whole genome shotgun (WGS) entry which is preliminary data.</text>
</comment>
<feature type="repeat" description="TPR" evidence="1">
    <location>
        <begin position="277"/>
        <end position="310"/>
    </location>
</feature>
<proteinExistence type="predicted"/>
<evidence type="ECO:0000313" key="3">
    <source>
        <dbReference type="EMBL" id="TYS83639.1"/>
    </source>
</evidence>